<keyword evidence="3" id="KW-1185">Reference proteome</keyword>
<name>A0AA38FTD5_TAXCH</name>
<sequence>MHVGAWPGGGLGAEGRVAGAPAERGERPGVVSPGPGGKAGSRRGTVLGAAAKLAQGELRKRDA</sequence>
<reference evidence="2 3" key="1">
    <citation type="journal article" date="2021" name="Nat. Plants">
        <title>The Taxus genome provides insights into paclitaxel biosynthesis.</title>
        <authorList>
            <person name="Xiong X."/>
            <person name="Gou J."/>
            <person name="Liao Q."/>
            <person name="Li Y."/>
            <person name="Zhou Q."/>
            <person name="Bi G."/>
            <person name="Li C."/>
            <person name="Du R."/>
            <person name="Wang X."/>
            <person name="Sun T."/>
            <person name="Guo L."/>
            <person name="Liang H."/>
            <person name="Lu P."/>
            <person name="Wu Y."/>
            <person name="Zhang Z."/>
            <person name="Ro D.K."/>
            <person name="Shang Y."/>
            <person name="Huang S."/>
            <person name="Yan J."/>
        </authorList>
    </citation>
    <scope>NUCLEOTIDE SEQUENCE [LARGE SCALE GENOMIC DNA]</scope>
    <source>
        <strain evidence="2">Ta-2019</strain>
    </source>
</reference>
<feature type="region of interest" description="Disordered" evidence="1">
    <location>
        <begin position="1"/>
        <end position="63"/>
    </location>
</feature>
<organism evidence="2 3">
    <name type="scientific">Taxus chinensis</name>
    <name type="common">Chinese yew</name>
    <name type="synonym">Taxus wallichiana var. chinensis</name>
    <dbReference type="NCBI Taxonomy" id="29808"/>
    <lineage>
        <taxon>Eukaryota</taxon>
        <taxon>Viridiplantae</taxon>
        <taxon>Streptophyta</taxon>
        <taxon>Embryophyta</taxon>
        <taxon>Tracheophyta</taxon>
        <taxon>Spermatophyta</taxon>
        <taxon>Pinopsida</taxon>
        <taxon>Pinidae</taxon>
        <taxon>Conifers II</taxon>
        <taxon>Cupressales</taxon>
        <taxon>Taxaceae</taxon>
        <taxon>Taxus</taxon>
    </lineage>
</organism>
<feature type="non-terminal residue" evidence="2">
    <location>
        <position position="63"/>
    </location>
</feature>
<evidence type="ECO:0000313" key="3">
    <source>
        <dbReference type="Proteomes" id="UP000824469"/>
    </source>
</evidence>
<accession>A0AA38FTD5</accession>
<gene>
    <name evidence="2" type="ORF">KI387_037707</name>
</gene>
<evidence type="ECO:0000256" key="1">
    <source>
        <dbReference type="SAM" id="MobiDB-lite"/>
    </source>
</evidence>
<comment type="caution">
    <text evidence="2">The sequence shown here is derived from an EMBL/GenBank/DDBJ whole genome shotgun (WGS) entry which is preliminary data.</text>
</comment>
<evidence type="ECO:0000313" key="2">
    <source>
        <dbReference type="EMBL" id="KAH9309796.1"/>
    </source>
</evidence>
<protein>
    <submittedName>
        <fullName evidence="2">Uncharacterized protein</fullName>
    </submittedName>
</protein>
<proteinExistence type="predicted"/>
<dbReference type="Proteomes" id="UP000824469">
    <property type="component" value="Unassembled WGS sequence"/>
</dbReference>
<feature type="compositionally biased region" description="Gly residues" evidence="1">
    <location>
        <begin position="1"/>
        <end position="13"/>
    </location>
</feature>
<dbReference type="EMBL" id="JAHRHJ020000007">
    <property type="protein sequence ID" value="KAH9309796.1"/>
    <property type="molecule type" value="Genomic_DNA"/>
</dbReference>
<dbReference type="AlphaFoldDB" id="A0AA38FTD5"/>